<evidence type="ECO:0000256" key="4">
    <source>
        <dbReference type="ARBA" id="ARBA00022679"/>
    </source>
</evidence>
<dbReference type="PANTHER" id="PTHR43586:SF8">
    <property type="entry name" value="CYSTEINE DESULFURASE 1, CHLOROPLASTIC"/>
    <property type="match status" value="1"/>
</dbReference>
<dbReference type="SUPFAM" id="SSF53383">
    <property type="entry name" value="PLP-dependent transferases"/>
    <property type="match status" value="1"/>
</dbReference>
<dbReference type="InterPro" id="IPR000192">
    <property type="entry name" value="Aminotrans_V_dom"/>
</dbReference>
<evidence type="ECO:0000256" key="5">
    <source>
        <dbReference type="ARBA" id="ARBA00022898"/>
    </source>
</evidence>
<dbReference type="EC" id="2.8.1.7" evidence="8"/>
<dbReference type="InterPro" id="IPR016454">
    <property type="entry name" value="Cysteine_dSase"/>
</dbReference>
<dbReference type="InterPro" id="IPR015421">
    <property type="entry name" value="PyrdxlP-dep_Trfase_major"/>
</dbReference>
<keyword evidence="4 8" id="KW-0808">Transferase</keyword>
<dbReference type="Proteomes" id="UP001160519">
    <property type="component" value="Unassembled WGS sequence"/>
</dbReference>
<accession>A0AA43Q2H8</accession>
<dbReference type="GO" id="GO:0030170">
    <property type="term" value="F:pyridoxal phosphate binding"/>
    <property type="evidence" value="ECO:0007669"/>
    <property type="project" value="UniProtKB-UniRule"/>
</dbReference>
<dbReference type="PROSITE" id="PS00595">
    <property type="entry name" value="AA_TRANSFER_CLASS_5"/>
    <property type="match status" value="1"/>
</dbReference>
<evidence type="ECO:0000256" key="3">
    <source>
        <dbReference type="ARBA" id="ARBA00010447"/>
    </source>
</evidence>
<organism evidence="10 11">
    <name type="scientific">Candidatus Methylobacter titanis</name>
    <dbReference type="NCBI Taxonomy" id="3053457"/>
    <lineage>
        <taxon>Bacteria</taxon>
        <taxon>Pseudomonadati</taxon>
        <taxon>Pseudomonadota</taxon>
        <taxon>Gammaproteobacteria</taxon>
        <taxon>Methylococcales</taxon>
        <taxon>Methylococcaceae</taxon>
        <taxon>Methylobacter</taxon>
    </lineage>
</organism>
<dbReference type="InterPro" id="IPR010970">
    <property type="entry name" value="Cys_dSase_SufS"/>
</dbReference>
<dbReference type="EMBL" id="JAQSDF010000001">
    <property type="protein sequence ID" value="MDI1229545.1"/>
    <property type="molecule type" value="Genomic_DNA"/>
</dbReference>
<dbReference type="CDD" id="cd06453">
    <property type="entry name" value="SufS_like"/>
    <property type="match status" value="1"/>
</dbReference>
<protein>
    <recommendedName>
        <fullName evidence="8">Cysteine desulfurase</fullName>
        <ecNumber evidence="8">2.8.1.7</ecNumber>
    </recommendedName>
</protein>
<name>A0AA43Q2H8_9GAMM</name>
<comment type="catalytic activity">
    <reaction evidence="6 8">
        <text>(sulfur carrier)-H + L-cysteine = (sulfur carrier)-SH + L-alanine</text>
        <dbReference type="Rhea" id="RHEA:43892"/>
        <dbReference type="Rhea" id="RHEA-COMP:14737"/>
        <dbReference type="Rhea" id="RHEA-COMP:14739"/>
        <dbReference type="ChEBI" id="CHEBI:29917"/>
        <dbReference type="ChEBI" id="CHEBI:35235"/>
        <dbReference type="ChEBI" id="CHEBI:57972"/>
        <dbReference type="ChEBI" id="CHEBI:64428"/>
        <dbReference type="EC" id="2.8.1.7"/>
    </reaction>
</comment>
<evidence type="ECO:0000256" key="1">
    <source>
        <dbReference type="ARBA" id="ARBA00001933"/>
    </source>
</evidence>
<evidence type="ECO:0000256" key="8">
    <source>
        <dbReference type="RuleBase" id="RU004506"/>
    </source>
</evidence>
<dbReference type="Pfam" id="PF00266">
    <property type="entry name" value="Aminotran_5"/>
    <property type="match status" value="1"/>
</dbReference>
<comment type="function">
    <text evidence="2 8">Catalyzes the removal of elemental sulfur and selenium atoms from L-cysteine, L-cystine, L-selenocysteine, and L-selenocystine to produce L-alanine.</text>
</comment>
<gene>
    <name evidence="10" type="ORF">PSU93_00140</name>
</gene>
<dbReference type="InterPro" id="IPR015424">
    <property type="entry name" value="PyrdxlP-dep_Trfase"/>
</dbReference>
<feature type="domain" description="Aminotransferase class V" evidence="9">
    <location>
        <begin position="27"/>
        <end position="396"/>
    </location>
</feature>
<evidence type="ECO:0000313" key="10">
    <source>
        <dbReference type="EMBL" id="MDI1229545.1"/>
    </source>
</evidence>
<reference evidence="10" key="1">
    <citation type="submission" date="2023-01" db="EMBL/GenBank/DDBJ databases">
        <title>Biogeochemical cycle of methane in antarctic sediments.</title>
        <authorList>
            <person name="Roldan D.M."/>
            <person name="Menes R.J."/>
        </authorList>
    </citation>
    <scope>NUCLEOTIDE SEQUENCE [LARGE SCALE GENOMIC DNA]</scope>
    <source>
        <strain evidence="10">K-2018 MAG008</strain>
    </source>
</reference>
<dbReference type="AlphaFoldDB" id="A0AA43Q2H8"/>
<keyword evidence="11" id="KW-1185">Reference proteome</keyword>
<dbReference type="InterPro" id="IPR015422">
    <property type="entry name" value="PyrdxlP-dep_Trfase_small"/>
</dbReference>
<comment type="cofactor">
    <cofactor evidence="1 7">
        <name>pyridoxal 5'-phosphate</name>
        <dbReference type="ChEBI" id="CHEBI:597326"/>
    </cofactor>
</comment>
<dbReference type="GO" id="GO:0006534">
    <property type="term" value="P:cysteine metabolic process"/>
    <property type="evidence" value="ECO:0007669"/>
    <property type="project" value="UniProtKB-UniRule"/>
</dbReference>
<proteinExistence type="inferred from homology"/>
<dbReference type="PIRSF" id="PIRSF005572">
    <property type="entry name" value="NifS"/>
    <property type="match status" value="1"/>
</dbReference>
<evidence type="ECO:0000256" key="6">
    <source>
        <dbReference type="ARBA" id="ARBA00050776"/>
    </source>
</evidence>
<dbReference type="Gene3D" id="3.90.1150.10">
    <property type="entry name" value="Aspartate Aminotransferase, domain 1"/>
    <property type="match status" value="1"/>
</dbReference>
<evidence type="ECO:0000256" key="2">
    <source>
        <dbReference type="ARBA" id="ARBA00002824"/>
    </source>
</evidence>
<evidence type="ECO:0000259" key="9">
    <source>
        <dbReference type="Pfam" id="PF00266"/>
    </source>
</evidence>
<evidence type="ECO:0000256" key="7">
    <source>
        <dbReference type="RuleBase" id="RU004504"/>
    </source>
</evidence>
<evidence type="ECO:0000313" key="11">
    <source>
        <dbReference type="Proteomes" id="UP001160519"/>
    </source>
</evidence>
<sequence length="408" mass="44457">MTTSLDINKIRADFPILAELIRNKPLVYLDNAATCQKPQAVIDSIVHLYSHDYANVHRGVHTLSIRSTDKYEGARIKVKDFINAASEKEIIFVRGATEAINLVAQTYGKANIKAGDEILITAMEHHSNIVPWQMLCEQTGAILKVAPINLQGELIYAEFEKLISDKTKLVSVVHMSNALGTINPVKKIIAAAHAKGIPVLLDGAQAIPHMAVDVQDLDCDFYVFSGHKLYAPSGIGVLYGKQALLEAMPPYQGGGDMIRKVTFEETEYNTLPYKFEAGTPSIADVVGLGAAIDYLNAIGMDNIAAYEAELLAYATEKAKQIKGLRIIGEAEHKGAILSFVLDKIHPHDIGTMLDSLGIAIRAGHHCAMPVMDFFEVPATARASFALYNTKAEIDVLMKGIESLIEVFG</sequence>
<dbReference type="Gene3D" id="3.40.640.10">
    <property type="entry name" value="Type I PLP-dependent aspartate aminotransferase-like (Major domain)"/>
    <property type="match status" value="1"/>
</dbReference>
<comment type="caution">
    <text evidence="10">The sequence shown here is derived from an EMBL/GenBank/DDBJ whole genome shotgun (WGS) entry which is preliminary data.</text>
</comment>
<comment type="similarity">
    <text evidence="3 8">Belongs to the class-V pyridoxal-phosphate-dependent aminotransferase family. Csd subfamily.</text>
</comment>
<dbReference type="InterPro" id="IPR020578">
    <property type="entry name" value="Aminotrans_V_PyrdxlP_BS"/>
</dbReference>
<dbReference type="NCBIfam" id="TIGR01979">
    <property type="entry name" value="sufS"/>
    <property type="match status" value="1"/>
</dbReference>
<keyword evidence="5 8" id="KW-0663">Pyridoxal phosphate</keyword>
<dbReference type="GO" id="GO:0031071">
    <property type="term" value="F:cysteine desulfurase activity"/>
    <property type="evidence" value="ECO:0007669"/>
    <property type="project" value="UniProtKB-UniRule"/>
</dbReference>
<dbReference type="PANTHER" id="PTHR43586">
    <property type="entry name" value="CYSTEINE DESULFURASE"/>
    <property type="match status" value="1"/>
</dbReference>